<evidence type="ECO:0000313" key="2">
    <source>
        <dbReference type="Proteomes" id="UP000323046"/>
    </source>
</evidence>
<dbReference type="EMBL" id="CP029193">
    <property type="protein sequence ID" value="QES29517.1"/>
    <property type="molecule type" value="Genomic_DNA"/>
</dbReference>
<dbReference type="AlphaFoldDB" id="A0A5P2BHD1"/>
<reference evidence="1 2" key="1">
    <citation type="submission" date="2018-05" db="EMBL/GenBank/DDBJ databases">
        <title>Streptomyces venezuelae.</title>
        <authorList>
            <person name="Kim W."/>
            <person name="Lee N."/>
            <person name="Cho B.-K."/>
        </authorList>
    </citation>
    <scope>NUCLEOTIDE SEQUENCE [LARGE SCALE GENOMIC DNA]</scope>
    <source>
        <strain evidence="1 2">ATCC 14583</strain>
    </source>
</reference>
<dbReference type="OrthoDB" id="7626403at2"/>
<sequence length="277" mass="28599">MTAQDHGLAALGLDGVPALQPLTYPGPPVSAPALLTGTELLPLHARPGGLGSWTVDGSPRTLDDVLDALGQAPVAGRHPVLAVGSNASPGQLAHKLGRLGIPRTVPMVPVRLRGLGIGCSAHIGRAGYVAAAPYARAGEQRTLVVSWLDPAQLPAVDATELPNYRRVPLSGEAYAMTLPSGEPLTGASVYVSARGVLADPLTGLPRPGGGDQAALLDTLLDASAPLRELLGPDAAAWVRRAAADPELRARGTLLFAEEGWVLPWTDLPWTDLSHSSV</sequence>
<proteinExistence type="predicted"/>
<accession>A0A5P2BHD1</accession>
<organism evidence="1 2">
    <name type="scientific">Streptomyces venezuelae</name>
    <dbReference type="NCBI Taxonomy" id="54571"/>
    <lineage>
        <taxon>Bacteria</taxon>
        <taxon>Bacillati</taxon>
        <taxon>Actinomycetota</taxon>
        <taxon>Actinomycetes</taxon>
        <taxon>Kitasatosporales</taxon>
        <taxon>Streptomycetaceae</taxon>
        <taxon>Streptomyces</taxon>
    </lineage>
</organism>
<gene>
    <name evidence="1" type="ORF">DEJ47_26480</name>
</gene>
<dbReference type="RefSeq" id="WP_150172305.1">
    <property type="nucleotide sequence ID" value="NZ_CP029193.1"/>
</dbReference>
<evidence type="ECO:0000313" key="1">
    <source>
        <dbReference type="EMBL" id="QES29517.1"/>
    </source>
</evidence>
<dbReference type="Proteomes" id="UP000323046">
    <property type="component" value="Chromosome"/>
</dbReference>
<name>A0A5P2BHD1_STRVZ</name>
<protein>
    <submittedName>
        <fullName evidence="1">Uncharacterized protein</fullName>
    </submittedName>
</protein>
<keyword evidence="2" id="KW-1185">Reference proteome</keyword>